<feature type="binding site" evidence="11">
    <location>
        <position position="275"/>
    </location>
    <ligand>
        <name>Mn(2+)</name>
        <dbReference type="ChEBI" id="CHEBI:29035"/>
    </ligand>
</feature>
<comment type="subunit">
    <text evidence="3 11">Monomer.</text>
</comment>
<keyword evidence="4 11" id="KW-0312">Gluconeogenesis</keyword>
<keyword evidence="10 11" id="KW-0456">Lyase</keyword>
<comment type="function">
    <text evidence="11">Catalyzes the conversion of oxaloacetate (OAA) to phosphoenolpyruvate (PEP), the rate-limiting step in the metabolic pathway that produces glucose from lactate and other precursors derived from the citric acid cycle.</text>
</comment>
<dbReference type="PANTHER" id="PTHR11561">
    <property type="entry name" value="PHOSPHOENOLPYRUVATE CARBOXYKINASE"/>
    <property type="match status" value="1"/>
</dbReference>
<organism evidence="14 15">
    <name type="scientific">Pelotomaculum isophthalicicum JI</name>
    <dbReference type="NCBI Taxonomy" id="947010"/>
    <lineage>
        <taxon>Bacteria</taxon>
        <taxon>Bacillati</taxon>
        <taxon>Bacillota</taxon>
        <taxon>Clostridia</taxon>
        <taxon>Eubacteriales</taxon>
        <taxon>Desulfotomaculaceae</taxon>
        <taxon>Pelotomaculum</taxon>
    </lineage>
</organism>
<evidence type="ECO:0000256" key="7">
    <source>
        <dbReference type="ARBA" id="ARBA00022793"/>
    </source>
</evidence>
<dbReference type="PANTHER" id="PTHR11561:SF0">
    <property type="entry name" value="PHOSPHOENOLPYRUVATE CARBOXYKINASE [GTP]-RELATED"/>
    <property type="match status" value="1"/>
</dbReference>
<feature type="binding site" evidence="11">
    <location>
        <position position="248"/>
    </location>
    <ligand>
        <name>substrate</name>
    </ligand>
</feature>
<evidence type="ECO:0000256" key="5">
    <source>
        <dbReference type="ARBA" id="ARBA00022723"/>
    </source>
</evidence>
<dbReference type="EMBL" id="JAKOAV010000027">
    <property type="protein sequence ID" value="MDF9409265.1"/>
    <property type="molecule type" value="Genomic_DNA"/>
</dbReference>
<feature type="binding site" evidence="11">
    <location>
        <position position="69"/>
    </location>
    <ligand>
        <name>substrate</name>
    </ligand>
</feature>
<dbReference type="GO" id="GO:0071333">
    <property type="term" value="P:cellular response to glucose stimulus"/>
    <property type="evidence" value="ECO:0007669"/>
    <property type="project" value="TreeGrafter"/>
</dbReference>
<feature type="binding site" evidence="11">
    <location>
        <position position="206"/>
    </location>
    <ligand>
        <name>Mn(2+)</name>
        <dbReference type="ChEBI" id="CHEBI:29035"/>
    </ligand>
</feature>
<evidence type="ECO:0000259" key="12">
    <source>
        <dbReference type="Pfam" id="PF00821"/>
    </source>
</evidence>
<comment type="subcellular location">
    <subcellularLocation>
        <location evidence="11">Cytoplasm</location>
    </subcellularLocation>
</comment>
<keyword evidence="9 11" id="KW-0464">Manganese</keyword>
<evidence type="ECO:0000313" key="14">
    <source>
        <dbReference type="EMBL" id="MDF9409265.1"/>
    </source>
</evidence>
<dbReference type="AlphaFoldDB" id="A0A9X4JUH4"/>
<dbReference type="GO" id="GO:0005525">
    <property type="term" value="F:GTP binding"/>
    <property type="evidence" value="ECO:0007669"/>
    <property type="project" value="UniProtKB-UniRule"/>
</dbReference>
<feature type="domain" description="Phosphoenolpyruvate carboxykinase C-terminal P-loop" evidence="12">
    <location>
        <begin position="222"/>
        <end position="578"/>
    </location>
</feature>
<comment type="cofactor">
    <cofactor evidence="11">
        <name>Mn(2+)</name>
        <dbReference type="ChEBI" id="CHEBI:29035"/>
    </cofactor>
    <text evidence="11">Binds 1 Mn(2+) ion per subunit.</text>
</comment>
<dbReference type="Proteomes" id="UP001154312">
    <property type="component" value="Unassembled WGS sequence"/>
</dbReference>
<evidence type="ECO:0000256" key="3">
    <source>
        <dbReference type="ARBA" id="ARBA00011245"/>
    </source>
</evidence>
<evidence type="ECO:0000259" key="13">
    <source>
        <dbReference type="Pfam" id="PF17297"/>
    </source>
</evidence>
<protein>
    <recommendedName>
        <fullName evidence="11">Phosphoenolpyruvate carboxykinase [GTP]</fullName>
        <shortName evidence="11">PEP carboxykinase</shortName>
        <shortName evidence="11">PEPCK</shortName>
        <ecNumber evidence="11">4.1.1.32</ecNumber>
    </recommendedName>
    <alternativeName>
        <fullName evidence="11">GTP-dependent phosphoenolpyruvate carboxykinase</fullName>
        <shortName evidence="11">GTP-PEPCK</shortName>
    </alternativeName>
</protein>
<dbReference type="GO" id="GO:0046327">
    <property type="term" value="P:glycerol biosynthetic process from pyruvate"/>
    <property type="evidence" value="ECO:0007669"/>
    <property type="project" value="TreeGrafter"/>
</dbReference>
<dbReference type="Gene3D" id="3.90.228.20">
    <property type="match status" value="1"/>
</dbReference>
<keyword evidence="7 11" id="KW-0210">Decarboxylase</keyword>
<feature type="binding site" evidence="11">
    <location>
        <begin position="197"/>
        <end position="199"/>
    </location>
    <ligand>
        <name>substrate</name>
    </ligand>
</feature>
<evidence type="ECO:0000256" key="10">
    <source>
        <dbReference type="ARBA" id="ARBA00023239"/>
    </source>
</evidence>
<comment type="similarity">
    <text evidence="2 11">Belongs to the phosphoenolpyruvate carboxykinase [GTP] family.</text>
</comment>
<dbReference type="GO" id="GO:0004613">
    <property type="term" value="F:phosphoenolpyruvate carboxykinase (GTP) activity"/>
    <property type="evidence" value="ECO:0007669"/>
    <property type="project" value="UniProtKB-UniRule"/>
</dbReference>
<dbReference type="InterPro" id="IPR035078">
    <property type="entry name" value="PEP_carboxykinase_GTP_N"/>
</dbReference>
<evidence type="ECO:0000256" key="1">
    <source>
        <dbReference type="ARBA" id="ARBA00004742"/>
    </source>
</evidence>
<dbReference type="GO" id="GO:0042594">
    <property type="term" value="P:response to starvation"/>
    <property type="evidence" value="ECO:0007669"/>
    <property type="project" value="TreeGrafter"/>
</dbReference>
<dbReference type="FunFam" id="3.40.449.10:FF:000005">
    <property type="entry name" value="Phosphoenolpyruvate carboxykinase [GTP]"/>
    <property type="match status" value="1"/>
</dbReference>
<dbReference type="Pfam" id="PF17297">
    <property type="entry name" value="PEPCK_N"/>
    <property type="match status" value="1"/>
</dbReference>
<dbReference type="GO" id="GO:0005829">
    <property type="term" value="C:cytosol"/>
    <property type="evidence" value="ECO:0007669"/>
    <property type="project" value="TreeGrafter"/>
</dbReference>
<feature type="active site" evidence="11">
    <location>
        <position position="250"/>
    </location>
</feature>
<keyword evidence="8 11" id="KW-0342">GTP-binding</keyword>
<dbReference type="InterPro" id="IPR035077">
    <property type="entry name" value="PEP_carboxykinase_GTP_C"/>
</dbReference>
<dbReference type="RefSeq" id="WP_277444720.1">
    <property type="nucleotide sequence ID" value="NZ_JAKOAV010000027.1"/>
</dbReference>
<evidence type="ECO:0000256" key="6">
    <source>
        <dbReference type="ARBA" id="ARBA00022741"/>
    </source>
</evidence>
<feature type="binding site" evidence="11">
    <location>
        <begin position="491"/>
        <end position="494"/>
    </location>
    <ligand>
        <name>GTP</name>
        <dbReference type="ChEBI" id="CHEBI:37565"/>
    </ligand>
</feature>
<proteinExistence type="inferred from homology"/>
<dbReference type="GO" id="GO:0019543">
    <property type="term" value="P:propionate catabolic process"/>
    <property type="evidence" value="ECO:0007669"/>
    <property type="project" value="TreeGrafter"/>
</dbReference>
<name>A0A9X4JUH4_9FIRM</name>
<feature type="domain" description="Phosphoenolpyruvate carboxykinase GTP-utilising N-terminal" evidence="13">
    <location>
        <begin position="9"/>
        <end position="218"/>
    </location>
</feature>
<keyword evidence="6 11" id="KW-0547">Nucleotide-binding</keyword>
<evidence type="ECO:0000256" key="9">
    <source>
        <dbReference type="ARBA" id="ARBA00023211"/>
    </source>
</evidence>
<keyword evidence="15" id="KW-1185">Reference proteome</keyword>
<evidence type="ECO:0000256" key="4">
    <source>
        <dbReference type="ARBA" id="ARBA00022432"/>
    </source>
</evidence>
<feature type="binding site" evidence="11">
    <location>
        <begin position="249"/>
        <end position="254"/>
    </location>
    <ligand>
        <name>GTP</name>
        <dbReference type="ChEBI" id="CHEBI:37565"/>
    </ligand>
</feature>
<feature type="binding site" evidence="11">
    <location>
        <position position="367"/>
    </location>
    <ligand>
        <name>GTP</name>
        <dbReference type="ChEBI" id="CHEBI:37565"/>
    </ligand>
</feature>
<gene>
    <name evidence="11" type="primary">pckG</name>
    <name evidence="14" type="ORF">L7E55_13025</name>
</gene>
<dbReference type="NCBIfam" id="NF003253">
    <property type="entry name" value="PRK04210.1"/>
    <property type="match status" value="1"/>
</dbReference>
<evidence type="ECO:0000256" key="2">
    <source>
        <dbReference type="ARBA" id="ARBA00005796"/>
    </source>
</evidence>
<dbReference type="Gene3D" id="2.170.8.10">
    <property type="entry name" value="Phosphoenolpyruvate Carboxykinase, domain 2"/>
    <property type="match status" value="1"/>
</dbReference>
<dbReference type="GO" id="GO:0033993">
    <property type="term" value="P:response to lipid"/>
    <property type="evidence" value="ECO:0007669"/>
    <property type="project" value="TreeGrafter"/>
</dbReference>
<feature type="binding site" evidence="11">
    <location>
        <position position="226"/>
    </location>
    <ligand>
        <name>Mn(2+)</name>
        <dbReference type="ChEBI" id="CHEBI:29035"/>
    </ligand>
</feature>
<evidence type="ECO:0000256" key="11">
    <source>
        <dbReference type="HAMAP-Rule" id="MF_00452"/>
    </source>
</evidence>
<dbReference type="Gene3D" id="3.40.449.10">
    <property type="entry name" value="Phosphoenolpyruvate Carboxykinase, domain 1"/>
    <property type="match status" value="1"/>
</dbReference>
<dbReference type="InterPro" id="IPR008209">
    <property type="entry name" value="PEP_carboxykinase_GTP"/>
</dbReference>
<comment type="pathway">
    <text evidence="1 11">Carbohydrate biosynthesis; gluconeogenesis.</text>
</comment>
<sequence length="582" mass="64821">MYKNKAVTQWVEEMAKLTKPDKIVWLDGSDEERIRLTQEAVSTGEIKYLNQEKYPGCLFHRTAKNDVARVEHLTFICSRNKEDAGPTNNWMAPEEAYEKAGRIFDGSMRGRTMYVIPYIMGPMGSPFSKVGIELTDSIYVVLNMRIMTTMGKAAMEQLGDSGSFVKGLHSKADLNPERRYIMHFPEDNTIWSVGSGYGGNVLLGKKCFSLRIASNMARHEGWLAEHMLILGVENPQGKVSYVAAAFPSACGKTNLAMLVPPPALKGYKTWTVGDDIAWMRIGEDGRLWAMNPETGFFGVVPGTSSKTNPNALIAASKNTIYTNVLEGPDGTIWWEGLDQEPPAYGIDWKGDPWTPDSGTVGAHPNSRFTAPASQCPSISPEWRNPEGVPITALIFGGRRAKVAPLVYQSFDWQHGVFVGATIASETTAADTGEVGVVRRDPMAMLPFCGYHMGDYWRHWLEMGKRIPCPPKIFHVNWFRTNKQGKFLWPGFGENLRVLNWIISRCEGESEAVKTPIGYIPTVDALNLEGLDLPAGTIESLLSVDREVWKEELNGQLPFLEKIGDKLPKEIMDEHNAVLNRLN</sequence>
<dbReference type="GO" id="GO:0006107">
    <property type="term" value="P:oxaloacetate metabolic process"/>
    <property type="evidence" value="ECO:0007669"/>
    <property type="project" value="TreeGrafter"/>
</dbReference>
<dbReference type="GO" id="GO:0006094">
    <property type="term" value="P:gluconeogenesis"/>
    <property type="evidence" value="ECO:0007669"/>
    <property type="project" value="UniProtKB-UniRule"/>
</dbReference>
<dbReference type="InterPro" id="IPR013035">
    <property type="entry name" value="PEP_carboxykinase_C"/>
</dbReference>
<dbReference type="Pfam" id="PF00821">
    <property type="entry name" value="PEPCK_GTP"/>
    <property type="match status" value="1"/>
</dbReference>
<feature type="binding site" evidence="11">
    <location>
        <position position="398"/>
    </location>
    <ligand>
        <name>GTP</name>
        <dbReference type="ChEBI" id="CHEBI:37565"/>
    </ligand>
</feature>
<dbReference type="SUPFAM" id="SSF68923">
    <property type="entry name" value="PEP carboxykinase N-terminal domain"/>
    <property type="match status" value="1"/>
</dbReference>
<dbReference type="CDD" id="cd00819">
    <property type="entry name" value="PEPCK_GTP"/>
    <property type="match status" value="1"/>
</dbReference>
<dbReference type="PROSITE" id="PS00505">
    <property type="entry name" value="PEPCK_GTP"/>
    <property type="match status" value="1"/>
</dbReference>
<evidence type="ECO:0000313" key="15">
    <source>
        <dbReference type="Proteomes" id="UP001154312"/>
    </source>
</evidence>
<dbReference type="InterPro" id="IPR008210">
    <property type="entry name" value="PEP_carboxykinase_N"/>
</dbReference>
<dbReference type="HAMAP" id="MF_00452">
    <property type="entry name" value="PEPCK_GTP"/>
    <property type="match status" value="1"/>
</dbReference>
<dbReference type="GO" id="GO:0030145">
    <property type="term" value="F:manganese ion binding"/>
    <property type="evidence" value="ECO:0007669"/>
    <property type="project" value="UniProtKB-UniRule"/>
</dbReference>
<accession>A0A9X4JUH4</accession>
<comment type="caution">
    <text evidence="14">The sequence shown here is derived from an EMBL/GenBank/DDBJ whole genome shotgun (WGS) entry which is preliminary data.</text>
</comment>
<evidence type="ECO:0000256" key="8">
    <source>
        <dbReference type="ARBA" id="ARBA00023134"/>
    </source>
</evidence>
<reference evidence="14" key="1">
    <citation type="submission" date="2022-02" db="EMBL/GenBank/DDBJ databases">
        <authorList>
            <person name="Leng L."/>
        </authorList>
    </citation>
    <scope>NUCLEOTIDE SEQUENCE</scope>
    <source>
        <strain evidence="14">JI</strain>
    </source>
</reference>
<dbReference type="PIRSF" id="PIRSF001348">
    <property type="entry name" value="PEP_carboxykinase_GTP"/>
    <property type="match status" value="1"/>
</dbReference>
<dbReference type="InterPro" id="IPR018091">
    <property type="entry name" value="PEP_carboxykin_GTP_CS"/>
</dbReference>
<keyword evidence="5 11" id="KW-0479">Metal-binding</keyword>
<dbReference type="EC" id="4.1.1.32" evidence="11"/>
<keyword evidence="11" id="KW-0963">Cytoplasm</keyword>
<dbReference type="SUPFAM" id="SSF53795">
    <property type="entry name" value="PEP carboxykinase-like"/>
    <property type="match status" value="1"/>
</dbReference>
<feature type="binding site" evidence="11">
    <location>
        <begin position="365"/>
        <end position="367"/>
    </location>
    <ligand>
        <name>substrate</name>
    </ligand>
</feature>
<comment type="catalytic activity">
    <reaction evidence="11">
        <text>oxaloacetate + GTP = phosphoenolpyruvate + GDP + CO2</text>
        <dbReference type="Rhea" id="RHEA:10388"/>
        <dbReference type="ChEBI" id="CHEBI:16452"/>
        <dbReference type="ChEBI" id="CHEBI:16526"/>
        <dbReference type="ChEBI" id="CHEBI:37565"/>
        <dbReference type="ChEBI" id="CHEBI:58189"/>
        <dbReference type="ChEBI" id="CHEBI:58702"/>
        <dbReference type="EC" id="4.1.1.32"/>
    </reaction>
</comment>